<gene>
    <name evidence="2" type="ORF">SFRICE_005418</name>
</gene>
<dbReference type="EMBL" id="ODYU01011089">
    <property type="protein sequence ID" value="SOQ56606.1"/>
    <property type="molecule type" value="Genomic_DNA"/>
</dbReference>
<accession>A0A2H1WUF7</accession>
<reference evidence="2" key="1">
    <citation type="submission" date="2016-07" db="EMBL/GenBank/DDBJ databases">
        <authorList>
            <person name="Bretaudeau A."/>
        </authorList>
    </citation>
    <scope>NUCLEOTIDE SEQUENCE</scope>
    <source>
        <strain evidence="2">Rice</strain>
        <tissue evidence="2">Whole body</tissue>
    </source>
</reference>
<feature type="region of interest" description="Disordered" evidence="1">
    <location>
        <begin position="1"/>
        <end position="25"/>
    </location>
</feature>
<evidence type="ECO:0000256" key="1">
    <source>
        <dbReference type="SAM" id="MobiDB-lite"/>
    </source>
</evidence>
<evidence type="ECO:0000313" key="2">
    <source>
        <dbReference type="EMBL" id="SOQ56606.1"/>
    </source>
</evidence>
<organism evidence="2">
    <name type="scientific">Spodoptera frugiperda</name>
    <name type="common">Fall armyworm</name>
    <dbReference type="NCBI Taxonomy" id="7108"/>
    <lineage>
        <taxon>Eukaryota</taxon>
        <taxon>Metazoa</taxon>
        <taxon>Ecdysozoa</taxon>
        <taxon>Arthropoda</taxon>
        <taxon>Hexapoda</taxon>
        <taxon>Insecta</taxon>
        <taxon>Pterygota</taxon>
        <taxon>Neoptera</taxon>
        <taxon>Endopterygota</taxon>
        <taxon>Lepidoptera</taxon>
        <taxon>Glossata</taxon>
        <taxon>Ditrysia</taxon>
        <taxon>Noctuoidea</taxon>
        <taxon>Noctuidae</taxon>
        <taxon>Amphipyrinae</taxon>
        <taxon>Spodoptera</taxon>
    </lineage>
</organism>
<sequence>MLRRGVSGESAGGPQSHRGPARDAPCRPALLLDGATSSLENKPCEIAFRIVAIGRNRTGIRVALVSAVSHLCDTFFHGRPFDLVCDARLAGGFGRCCLQWMLRKCVGSAVAVVAGAFDTLGAHSTAANYSTRGSFSGKHSPFCTRRSRTHCAYCDLRHGCLPPCASYTAGIHQ</sequence>
<name>A0A2H1WUF7_SPOFR</name>
<dbReference type="AlphaFoldDB" id="A0A2H1WUF7"/>
<protein>
    <submittedName>
        <fullName evidence="2">SFRICE_005418</fullName>
    </submittedName>
</protein>
<proteinExistence type="predicted"/>